<accession>A0A8J2N9P4</accession>
<feature type="compositionally biased region" description="Basic and acidic residues" evidence="2">
    <location>
        <begin position="118"/>
        <end position="149"/>
    </location>
</feature>
<feature type="chain" id="PRO_5035164907" evidence="3">
    <location>
        <begin position="20"/>
        <end position="691"/>
    </location>
</feature>
<dbReference type="Proteomes" id="UP000676310">
    <property type="component" value="Unassembled WGS sequence"/>
</dbReference>
<feature type="region of interest" description="Disordered" evidence="2">
    <location>
        <begin position="52"/>
        <end position="79"/>
    </location>
</feature>
<organism evidence="4 5">
    <name type="scientific">Alternaria atra</name>
    <dbReference type="NCBI Taxonomy" id="119953"/>
    <lineage>
        <taxon>Eukaryota</taxon>
        <taxon>Fungi</taxon>
        <taxon>Dikarya</taxon>
        <taxon>Ascomycota</taxon>
        <taxon>Pezizomycotina</taxon>
        <taxon>Dothideomycetes</taxon>
        <taxon>Pleosporomycetidae</taxon>
        <taxon>Pleosporales</taxon>
        <taxon>Pleosporineae</taxon>
        <taxon>Pleosporaceae</taxon>
        <taxon>Alternaria</taxon>
        <taxon>Alternaria sect. Ulocladioides</taxon>
    </lineage>
</organism>
<feature type="region of interest" description="Disordered" evidence="2">
    <location>
        <begin position="91"/>
        <end position="236"/>
    </location>
</feature>
<dbReference type="RefSeq" id="XP_043173877.1">
    <property type="nucleotide sequence ID" value="XM_043317942.1"/>
</dbReference>
<evidence type="ECO:0000313" key="4">
    <source>
        <dbReference type="EMBL" id="CAG5182730.1"/>
    </source>
</evidence>
<reference evidence="4" key="1">
    <citation type="submission" date="2021-05" db="EMBL/GenBank/DDBJ databases">
        <authorList>
            <person name="Stam R."/>
        </authorList>
    </citation>
    <scope>NUCLEOTIDE SEQUENCE</scope>
    <source>
        <strain evidence="4">CS162</strain>
    </source>
</reference>
<protein>
    <submittedName>
        <fullName evidence="4">Uncharacterized protein</fullName>
    </submittedName>
</protein>
<proteinExistence type="predicted"/>
<dbReference type="GeneID" id="67010453"/>
<keyword evidence="3" id="KW-0732">Signal</keyword>
<comment type="caution">
    <text evidence="4">The sequence shown here is derived from an EMBL/GenBank/DDBJ whole genome shotgun (WGS) entry which is preliminary data.</text>
</comment>
<keyword evidence="1" id="KW-0175">Coiled coil</keyword>
<feature type="compositionally biased region" description="Low complexity" evidence="2">
    <location>
        <begin position="204"/>
        <end position="214"/>
    </location>
</feature>
<feature type="compositionally biased region" description="Low complexity" evidence="2">
    <location>
        <begin position="222"/>
        <end position="236"/>
    </location>
</feature>
<keyword evidence="5" id="KW-1185">Reference proteome</keyword>
<sequence length="691" mass="75033">MKFSLELTLGLLAVSCVDAFVVPPRTLWATKAALVSRSYRAHPVRRDADFQSLDSLTNGGSRRREAQKQGGGGGLTIGGLTLGGPGGGITGDGLKLGGNQQGNGTATAAEAPKSSATKGEKPAAAKEGKPATEGEKPAATEEQKPKESEAGTGAGTENQPGRAEGEAAKKEAEKEAQEAKGEKSNGVKATEESEKFSEESGITLGQDGNADNLGGNLGITQGSDGSKSIGGSNGINVAANGEATLAGNECDSSSPTIETAHTATVEGDQIPENNMEYAVFDVDDSHAGSCLDRQQQSPASANETDTSDANGSETDSDEEVLKLQMKLSWAEGKHADLERQTQEAKSATAAVESRLREYEARNARQAIAVSEGEVLRAEAQKLKSAFEQKHTELEAAQRSATAAVQETDDARKQLVASLAENTQRGEEAELLKRQLSEANAHSQDTALSRALISNQQTKIDAQQTQIGELSGQNHQHIQDAQIHQQELENIHESLALAETSRDWYVRPPEIRGRPRGLSMCHRGRFMLRECSESIQKEHKQMLEVRNTINAGRAPEIDRLKKEVAKLRKEVNDKKAQVPVLKRDIAYYVTHLDLANKDSRVYTCSHDNLNNIVNDGQNITCQKDAGSVADEFFEDWEDDKDFLVEYNSARQHVLDHHRAHESMKRGRGDGSRWIRDEFNEVDHRRRVNVTYK</sequence>
<feature type="coiled-coil region" evidence="1">
    <location>
        <begin position="376"/>
        <end position="413"/>
    </location>
</feature>
<dbReference type="EMBL" id="CAJRGZ010000027">
    <property type="protein sequence ID" value="CAG5182730.1"/>
    <property type="molecule type" value="Genomic_DNA"/>
</dbReference>
<feature type="compositionally biased region" description="Basic and acidic residues" evidence="2">
    <location>
        <begin position="163"/>
        <end position="198"/>
    </location>
</feature>
<dbReference type="OrthoDB" id="3689429at2759"/>
<feature type="signal peptide" evidence="3">
    <location>
        <begin position="1"/>
        <end position="19"/>
    </location>
</feature>
<evidence type="ECO:0000256" key="2">
    <source>
        <dbReference type="SAM" id="MobiDB-lite"/>
    </source>
</evidence>
<feature type="coiled-coil region" evidence="1">
    <location>
        <begin position="556"/>
        <end position="583"/>
    </location>
</feature>
<feature type="compositionally biased region" description="Gly residues" evidence="2">
    <location>
        <begin position="91"/>
        <end position="101"/>
    </location>
</feature>
<dbReference type="AlphaFoldDB" id="A0A8J2N9P4"/>
<feature type="compositionally biased region" description="Polar residues" evidence="2">
    <location>
        <begin position="292"/>
        <end position="313"/>
    </location>
</feature>
<evidence type="ECO:0000313" key="5">
    <source>
        <dbReference type="Proteomes" id="UP000676310"/>
    </source>
</evidence>
<evidence type="ECO:0000256" key="1">
    <source>
        <dbReference type="SAM" id="Coils"/>
    </source>
</evidence>
<gene>
    <name evidence="4" type="ORF">ALTATR162_LOCUS10306</name>
</gene>
<feature type="region of interest" description="Disordered" evidence="2">
    <location>
        <begin position="288"/>
        <end position="317"/>
    </location>
</feature>
<feature type="compositionally biased region" description="Gly residues" evidence="2">
    <location>
        <begin position="69"/>
        <end position="79"/>
    </location>
</feature>
<evidence type="ECO:0000256" key="3">
    <source>
        <dbReference type="SAM" id="SignalP"/>
    </source>
</evidence>
<name>A0A8J2N9P4_9PLEO</name>